<dbReference type="Gene3D" id="3.30.1330.120">
    <property type="entry name" value="2-methylcitrate dehydratase PrpD"/>
    <property type="match status" value="1"/>
</dbReference>
<gene>
    <name evidence="5" type="ORF">CAL12_19825</name>
</gene>
<feature type="compositionally biased region" description="Basic and acidic residues" evidence="2">
    <location>
        <begin position="1"/>
        <end position="10"/>
    </location>
</feature>
<name>A0A1W6YP27_9BORD</name>
<dbReference type="Pfam" id="PF03972">
    <property type="entry name" value="MmgE_PrpD_N"/>
    <property type="match status" value="1"/>
</dbReference>
<feature type="domain" description="MmgE/PrpD C-terminal" evidence="4">
    <location>
        <begin position="303"/>
        <end position="475"/>
    </location>
</feature>
<dbReference type="AlphaFoldDB" id="A0A1W6YP27"/>
<evidence type="ECO:0000256" key="1">
    <source>
        <dbReference type="ARBA" id="ARBA00006174"/>
    </source>
</evidence>
<sequence length="487" mass="51680">MLKHHADTRIPMHITPPVSTRPAAAANPQDGASPTRRLAAFAASLRFEDLPRALVEQIRLHVLDGIGVSLHGATLPWTRHVADMVMAEGGHPVASLWGHQGAPEARTSVSQAVLVNATAGHAFEMDDIHKESILHPNSLAVPVALALAQALPGVSGREVLAAIVAGYEVGTRVGNAATTRLFLNGFHPQGVTGTFVAAATAGRMLGLGADAMTHALGVAGSMGAGLMAAQEGAMVKRLHAGRAAQGGVHAAYLAQRGFTGIENILEADYGGFLSSFSTAPRNERLTEGLGTQWEAGEVGFKMYPNVTSMHAALDAYKDLQAAHGLRPDDVERIEVGCGHMTYVHVAWPYRPVSVTAAQMNLFYGLSVLAMRGSLTVADYDDARIGDPAVIAFMQRIHPFEDERIESKGPAFRHAATVRVLTRAGAVLSREVWNRRGSPENAVSREEVEEKFFANVAGRLPAQSAQRIAGLVNALDTLPAIDELTALL</sequence>
<evidence type="ECO:0008006" key="7">
    <source>
        <dbReference type="Google" id="ProtNLM"/>
    </source>
</evidence>
<proteinExistence type="inferred from homology"/>
<evidence type="ECO:0000259" key="4">
    <source>
        <dbReference type="Pfam" id="PF19305"/>
    </source>
</evidence>
<accession>A0A1W6YP27</accession>
<evidence type="ECO:0000313" key="5">
    <source>
        <dbReference type="EMBL" id="ARP82840.1"/>
    </source>
</evidence>
<dbReference type="EMBL" id="CP021108">
    <property type="protein sequence ID" value="ARP82840.1"/>
    <property type="molecule type" value="Genomic_DNA"/>
</dbReference>
<dbReference type="InterPro" id="IPR042188">
    <property type="entry name" value="MmgE/PrpD_sf_2"/>
</dbReference>
<feature type="domain" description="MmgE/PrpD N-terminal" evidence="3">
    <location>
        <begin position="36"/>
        <end position="279"/>
    </location>
</feature>
<dbReference type="PANTHER" id="PTHR16943">
    <property type="entry name" value="2-METHYLCITRATE DEHYDRATASE-RELATED"/>
    <property type="match status" value="1"/>
</dbReference>
<dbReference type="InterPro" id="IPR036148">
    <property type="entry name" value="MmgE/PrpD_sf"/>
</dbReference>
<dbReference type="GO" id="GO:0016829">
    <property type="term" value="F:lyase activity"/>
    <property type="evidence" value="ECO:0007669"/>
    <property type="project" value="InterPro"/>
</dbReference>
<evidence type="ECO:0000259" key="3">
    <source>
        <dbReference type="Pfam" id="PF03972"/>
    </source>
</evidence>
<dbReference type="InterPro" id="IPR005656">
    <property type="entry name" value="MmgE_PrpD"/>
</dbReference>
<evidence type="ECO:0000313" key="6">
    <source>
        <dbReference type="Proteomes" id="UP000194151"/>
    </source>
</evidence>
<organism evidence="5 6">
    <name type="scientific">Bordetella genomosp. 8</name>
    <dbReference type="NCBI Taxonomy" id="1416806"/>
    <lineage>
        <taxon>Bacteria</taxon>
        <taxon>Pseudomonadati</taxon>
        <taxon>Pseudomonadota</taxon>
        <taxon>Betaproteobacteria</taxon>
        <taxon>Burkholderiales</taxon>
        <taxon>Alcaligenaceae</taxon>
        <taxon>Bordetella</taxon>
    </lineage>
</organism>
<dbReference type="Proteomes" id="UP000194151">
    <property type="component" value="Chromosome"/>
</dbReference>
<dbReference type="STRING" id="1416806.CAL12_19825"/>
<dbReference type="KEGG" id="bgv:CAL12_19825"/>
<keyword evidence="6" id="KW-1185">Reference proteome</keyword>
<feature type="region of interest" description="Disordered" evidence="2">
    <location>
        <begin position="1"/>
        <end position="33"/>
    </location>
</feature>
<dbReference type="InterPro" id="IPR045336">
    <property type="entry name" value="MmgE_PrpD_N"/>
</dbReference>
<comment type="similarity">
    <text evidence="1">Belongs to the PrpD family.</text>
</comment>
<dbReference type="InterPro" id="IPR042183">
    <property type="entry name" value="MmgE/PrpD_sf_1"/>
</dbReference>
<dbReference type="Pfam" id="PF19305">
    <property type="entry name" value="MmgE_PrpD_C"/>
    <property type="match status" value="1"/>
</dbReference>
<dbReference type="Gene3D" id="1.10.4100.10">
    <property type="entry name" value="2-methylcitrate dehydratase PrpD"/>
    <property type="match status" value="1"/>
</dbReference>
<dbReference type="SUPFAM" id="SSF103378">
    <property type="entry name" value="2-methylcitrate dehydratase PrpD"/>
    <property type="match status" value="1"/>
</dbReference>
<dbReference type="InterPro" id="IPR045337">
    <property type="entry name" value="MmgE_PrpD_C"/>
</dbReference>
<dbReference type="PANTHER" id="PTHR16943:SF8">
    <property type="entry name" value="2-METHYLCITRATE DEHYDRATASE"/>
    <property type="match status" value="1"/>
</dbReference>
<evidence type="ECO:0000256" key="2">
    <source>
        <dbReference type="SAM" id="MobiDB-lite"/>
    </source>
</evidence>
<protein>
    <recommendedName>
        <fullName evidence="7">2-methylcitrate dehydratase</fullName>
    </recommendedName>
</protein>
<reference evidence="5 6" key="1">
    <citation type="submission" date="2017-05" db="EMBL/GenBank/DDBJ databases">
        <title>Complete and WGS of Bordetella genogroups.</title>
        <authorList>
            <person name="Spilker T."/>
            <person name="LiPuma J."/>
        </authorList>
    </citation>
    <scope>NUCLEOTIDE SEQUENCE [LARGE SCALE GENOMIC DNA]</scope>
    <source>
        <strain evidence="5 6">AU19157</strain>
    </source>
</reference>